<keyword evidence="2" id="KW-1185">Reference proteome</keyword>
<protein>
    <submittedName>
        <fullName evidence="1">Uncharacterized protein</fullName>
    </submittedName>
</protein>
<sequence length="85" mass="9844">MKKPPTIGCWQWIIPSPVKESALRQTKHVFRIVKKTFPVPYRYAEIAFVPTSDRKWKAGDTSYGLPGIARKKYLTRPFTTVPVYC</sequence>
<dbReference type="AlphaFoldDB" id="A0A4Y2E182"/>
<accession>A0A4Y2E182</accession>
<organism evidence="1 2">
    <name type="scientific">Araneus ventricosus</name>
    <name type="common">Orbweaver spider</name>
    <name type="synonym">Epeira ventricosa</name>
    <dbReference type="NCBI Taxonomy" id="182803"/>
    <lineage>
        <taxon>Eukaryota</taxon>
        <taxon>Metazoa</taxon>
        <taxon>Ecdysozoa</taxon>
        <taxon>Arthropoda</taxon>
        <taxon>Chelicerata</taxon>
        <taxon>Arachnida</taxon>
        <taxon>Araneae</taxon>
        <taxon>Araneomorphae</taxon>
        <taxon>Entelegynae</taxon>
        <taxon>Araneoidea</taxon>
        <taxon>Araneidae</taxon>
        <taxon>Araneus</taxon>
    </lineage>
</organism>
<evidence type="ECO:0000313" key="1">
    <source>
        <dbReference type="EMBL" id="GBM21625.1"/>
    </source>
</evidence>
<gene>
    <name evidence="1" type="ORF">AVEN_172476_1</name>
</gene>
<proteinExistence type="predicted"/>
<evidence type="ECO:0000313" key="2">
    <source>
        <dbReference type="Proteomes" id="UP000499080"/>
    </source>
</evidence>
<reference evidence="1 2" key="1">
    <citation type="journal article" date="2019" name="Sci. Rep.">
        <title>Orb-weaving spider Araneus ventricosus genome elucidates the spidroin gene catalogue.</title>
        <authorList>
            <person name="Kono N."/>
            <person name="Nakamura H."/>
            <person name="Ohtoshi R."/>
            <person name="Moran D.A.P."/>
            <person name="Shinohara A."/>
            <person name="Yoshida Y."/>
            <person name="Fujiwara M."/>
            <person name="Mori M."/>
            <person name="Tomita M."/>
            <person name="Arakawa K."/>
        </authorList>
    </citation>
    <scope>NUCLEOTIDE SEQUENCE [LARGE SCALE GENOMIC DNA]</scope>
</reference>
<dbReference type="Proteomes" id="UP000499080">
    <property type="component" value="Unassembled WGS sequence"/>
</dbReference>
<dbReference type="EMBL" id="BGPR01000463">
    <property type="protein sequence ID" value="GBM21625.1"/>
    <property type="molecule type" value="Genomic_DNA"/>
</dbReference>
<name>A0A4Y2E182_ARAVE</name>
<comment type="caution">
    <text evidence="1">The sequence shown here is derived from an EMBL/GenBank/DDBJ whole genome shotgun (WGS) entry which is preliminary data.</text>
</comment>